<gene>
    <name evidence="2" type="ORF">ZIOFF_047330</name>
</gene>
<reference evidence="2 3" key="1">
    <citation type="submission" date="2020-08" db="EMBL/GenBank/DDBJ databases">
        <title>Plant Genome Project.</title>
        <authorList>
            <person name="Zhang R.-G."/>
        </authorList>
    </citation>
    <scope>NUCLEOTIDE SEQUENCE [LARGE SCALE GENOMIC DNA]</scope>
    <source>
        <tissue evidence="2">Rhizome</tissue>
    </source>
</reference>
<dbReference type="PANTHER" id="PTHR31676:SF96">
    <property type="entry name" value="EXPRESSED PROTEIN"/>
    <property type="match status" value="1"/>
</dbReference>
<dbReference type="PANTHER" id="PTHR31676">
    <property type="entry name" value="T31J12.3 PROTEIN-RELATED"/>
    <property type="match status" value="1"/>
</dbReference>
<feature type="chain" id="PRO_5035299079" evidence="1">
    <location>
        <begin position="31"/>
        <end position="165"/>
    </location>
</feature>
<organism evidence="2 3">
    <name type="scientific">Zingiber officinale</name>
    <name type="common">Ginger</name>
    <name type="synonym">Amomum zingiber</name>
    <dbReference type="NCBI Taxonomy" id="94328"/>
    <lineage>
        <taxon>Eukaryota</taxon>
        <taxon>Viridiplantae</taxon>
        <taxon>Streptophyta</taxon>
        <taxon>Embryophyta</taxon>
        <taxon>Tracheophyta</taxon>
        <taxon>Spermatophyta</taxon>
        <taxon>Magnoliopsida</taxon>
        <taxon>Liliopsida</taxon>
        <taxon>Zingiberales</taxon>
        <taxon>Zingiberaceae</taxon>
        <taxon>Zingiber</taxon>
    </lineage>
</organism>
<comment type="caution">
    <text evidence="2">The sequence shown here is derived from an EMBL/GenBank/DDBJ whole genome shotgun (WGS) entry which is preliminary data.</text>
</comment>
<dbReference type="Pfam" id="PF04398">
    <property type="entry name" value="DUF538"/>
    <property type="match status" value="1"/>
</dbReference>
<dbReference type="Proteomes" id="UP000734854">
    <property type="component" value="Unassembled WGS sequence"/>
</dbReference>
<protein>
    <submittedName>
        <fullName evidence="2">Uncharacterized protein</fullName>
    </submittedName>
</protein>
<proteinExistence type="predicted"/>
<evidence type="ECO:0000313" key="3">
    <source>
        <dbReference type="Proteomes" id="UP000734854"/>
    </source>
</evidence>
<name>A0A8J5FUQ9_ZINOF</name>
<keyword evidence="1" id="KW-0732">Signal</keyword>
<evidence type="ECO:0000256" key="1">
    <source>
        <dbReference type="SAM" id="SignalP"/>
    </source>
</evidence>
<dbReference type="OrthoDB" id="622488at2759"/>
<feature type="signal peptide" evidence="1">
    <location>
        <begin position="1"/>
        <end position="30"/>
    </location>
</feature>
<dbReference type="AlphaFoldDB" id="A0A8J5FUQ9"/>
<dbReference type="EMBL" id="JACMSC010000013">
    <property type="protein sequence ID" value="KAG6492367.1"/>
    <property type="molecule type" value="Genomic_DNA"/>
</dbReference>
<accession>A0A8J5FUQ9</accession>
<keyword evidence="3" id="KW-1185">Reference proteome</keyword>
<evidence type="ECO:0000313" key="2">
    <source>
        <dbReference type="EMBL" id="KAG6492367.1"/>
    </source>
</evidence>
<dbReference type="InterPro" id="IPR007493">
    <property type="entry name" value="DUF538"/>
</dbReference>
<sequence length="165" mass="18008">MAAPITFHLVSAAVPLLLLILLSADSLAYADQVHDMLPVYGLPEGLLPDSVVNGTLSENGEFMVELASPCYIQFSYLVYYEKIIRGKISYGAISDLSGIQARHFFLWVSLTAIEAHPADGTIEFKVGFLSESLSASEFDSIRQCKAKAFGRGFFPEELLPAISEV</sequence>